<sequence>MSRISVMKPWLGPEEAEAVAQVIATGWVAQGPRTVEFERAFSATQGVSHGVATSSCTTALHLALLVAGVQMGDDVIVPSLSFIATANAVTYLGARPVFADVDLVTGNVTAETLDAVLTPRTTAVIAVDQGGMPLDLEPIRELCDRHSLALIEDAAGGAGSTYRGRPVGTGADITAWSFHPRKLLTTGEGGMLTTDNPEWAARARRLREHSMDVSAAERHTSVLPVQEGYPEVGYNYRMTDMQAAMGLVQLGKLPEMVRRRRALADDYQAVLASLPGLRYAVDPEHGTSNFQSFWVEVLPDFPLGREELLEWLAADGISSRRGIMAAHRQRAYAGHSGLVRPLPMTDRLTDNTLILPIFHTMTEAEHRRVTDSLRAAAESPRNMRDHASLNGSG</sequence>
<evidence type="ECO:0000313" key="5">
    <source>
        <dbReference type="Proteomes" id="UP001484097"/>
    </source>
</evidence>
<dbReference type="InterPro" id="IPR015424">
    <property type="entry name" value="PyrdxlP-dep_Trfase"/>
</dbReference>
<dbReference type="EMBL" id="JBDXMX010000005">
    <property type="protein sequence ID" value="MEO9248384.1"/>
    <property type="molecule type" value="Genomic_DNA"/>
</dbReference>
<dbReference type="Gene3D" id="3.90.1150.10">
    <property type="entry name" value="Aspartate Aminotransferase, domain 1"/>
    <property type="match status" value="1"/>
</dbReference>
<comment type="caution">
    <text evidence="4">The sequence shown here is derived from an EMBL/GenBank/DDBJ whole genome shotgun (WGS) entry which is preliminary data.</text>
</comment>
<dbReference type="CDD" id="cd00616">
    <property type="entry name" value="AHBA_syn"/>
    <property type="match status" value="1"/>
</dbReference>
<dbReference type="Gene3D" id="3.40.640.10">
    <property type="entry name" value="Type I PLP-dependent aspartate aminotransferase-like (Major domain)"/>
    <property type="match status" value="1"/>
</dbReference>
<accession>A0ABV0IJQ9</accession>
<keyword evidence="4" id="KW-0032">Aminotransferase</keyword>
<dbReference type="Proteomes" id="UP001484097">
    <property type="component" value="Unassembled WGS sequence"/>
</dbReference>
<dbReference type="EC" id="2.6.1.-" evidence="4"/>
<keyword evidence="5" id="KW-1185">Reference proteome</keyword>
<evidence type="ECO:0000256" key="3">
    <source>
        <dbReference type="SAM" id="MobiDB-lite"/>
    </source>
</evidence>
<feature type="region of interest" description="Disordered" evidence="3">
    <location>
        <begin position="374"/>
        <end position="393"/>
    </location>
</feature>
<dbReference type="RefSeq" id="WP_347921003.1">
    <property type="nucleotide sequence ID" value="NZ_JBDXMX010000005.1"/>
</dbReference>
<evidence type="ECO:0000313" key="4">
    <source>
        <dbReference type="EMBL" id="MEO9248384.1"/>
    </source>
</evidence>
<dbReference type="InterPro" id="IPR000653">
    <property type="entry name" value="DegT/StrS_aminotransferase"/>
</dbReference>
<organism evidence="4 5">
    <name type="scientific">Citricoccus nitrophenolicus</name>
    <dbReference type="NCBI Taxonomy" id="863575"/>
    <lineage>
        <taxon>Bacteria</taxon>
        <taxon>Bacillati</taxon>
        <taxon>Actinomycetota</taxon>
        <taxon>Actinomycetes</taxon>
        <taxon>Micrococcales</taxon>
        <taxon>Micrococcaceae</taxon>
        <taxon>Citricoccus</taxon>
    </lineage>
</organism>
<name>A0ABV0IJQ9_9MICC</name>
<dbReference type="InterPro" id="IPR015422">
    <property type="entry name" value="PyrdxlP-dep_Trfase_small"/>
</dbReference>
<dbReference type="PIRSF" id="PIRSF000390">
    <property type="entry name" value="PLP_StrS"/>
    <property type="match status" value="1"/>
</dbReference>
<protein>
    <submittedName>
        <fullName evidence="4">DegT/DnrJ/EryC1/StrS family aminotransferase</fullName>
        <ecNumber evidence="4">2.6.1.-</ecNumber>
    </submittedName>
</protein>
<evidence type="ECO:0000256" key="2">
    <source>
        <dbReference type="RuleBase" id="RU004508"/>
    </source>
</evidence>
<dbReference type="PANTHER" id="PTHR30244:SF34">
    <property type="entry name" value="DTDP-4-AMINO-4,6-DIDEOXYGALACTOSE TRANSAMINASE"/>
    <property type="match status" value="1"/>
</dbReference>
<gene>
    <name evidence="4" type="ORF">ABDK96_11890</name>
</gene>
<keyword evidence="4" id="KW-0808">Transferase</keyword>
<evidence type="ECO:0000256" key="1">
    <source>
        <dbReference type="ARBA" id="ARBA00001933"/>
    </source>
</evidence>
<comment type="similarity">
    <text evidence="2">Belongs to the DegT/DnrJ/EryC1 family.</text>
</comment>
<keyword evidence="2" id="KW-0663">Pyridoxal phosphate</keyword>
<comment type="cofactor">
    <cofactor evidence="1">
        <name>pyridoxal 5'-phosphate</name>
        <dbReference type="ChEBI" id="CHEBI:597326"/>
    </cofactor>
</comment>
<proteinExistence type="inferred from homology"/>
<reference evidence="4 5" key="1">
    <citation type="submission" date="2024-05" db="EMBL/GenBank/DDBJ databases">
        <authorList>
            <person name="Yi C."/>
        </authorList>
    </citation>
    <scope>NUCLEOTIDE SEQUENCE [LARGE SCALE GENOMIC DNA]</scope>
    <source>
        <strain evidence="4 5">XS13</strain>
    </source>
</reference>
<dbReference type="PANTHER" id="PTHR30244">
    <property type="entry name" value="TRANSAMINASE"/>
    <property type="match status" value="1"/>
</dbReference>
<dbReference type="SUPFAM" id="SSF53383">
    <property type="entry name" value="PLP-dependent transferases"/>
    <property type="match status" value="1"/>
</dbReference>
<dbReference type="GO" id="GO:0008483">
    <property type="term" value="F:transaminase activity"/>
    <property type="evidence" value="ECO:0007669"/>
    <property type="project" value="UniProtKB-KW"/>
</dbReference>
<dbReference type="InterPro" id="IPR015421">
    <property type="entry name" value="PyrdxlP-dep_Trfase_major"/>
</dbReference>
<dbReference type="Pfam" id="PF01041">
    <property type="entry name" value="DegT_DnrJ_EryC1"/>
    <property type="match status" value="1"/>
</dbReference>